<dbReference type="PROSITE" id="PS51720">
    <property type="entry name" value="G_AIG1"/>
    <property type="match status" value="1"/>
</dbReference>
<dbReference type="InterPro" id="IPR001876">
    <property type="entry name" value="Znf_RanBP2"/>
</dbReference>
<keyword evidence="3" id="KW-0547">Nucleotide-binding</keyword>
<evidence type="ECO:0000256" key="2">
    <source>
        <dbReference type="ARBA" id="ARBA00022723"/>
    </source>
</evidence>
<reference evidence="8 9" key="1">
    <citation type="submission" date="2020-06" db="EMBL/GenBank/DDBJ databases">
        <authorList>
            <person name="Li R."/>
            <person name="Bekaert M."/>
        </authorList>
    </citation>
    <scope>NUCLEOTIDE SEQUENCE [LARGE SCALE GENOMIC DNA]</scope>
    <source>
        <strain evidence="9">wild</strain>
    </source>
</reference>
<keyword evidence="9" id="KW-1185">Reference proteome</keyword>
<name>A0A6J8A8J8_MYTCO</name>
<evidence type="ECO:0000256" key="3">
    <source>
        <dbReference type="ARBA" id="ARBA00022741"/>
    </source>
</evidence>
<feature type="domain" description="AIG1-type G" evidence="7">
    <location>
        <begin position="83"/>
        <end position="157"/>
    </location>
</feature>
<dbReference type="SUPFAM" id="SSF52540">
    <property type="entry name" value="P-loop containing nucleoside triphosphate hydrolases"/>
    <property type="match status" value="1"/>
</dbReference>
<dbReference type="Proteomes" id="UP000507470">
    <property type="component" value="Unassembled WGS sequence"/>
</dbReference>
<evidence type="ECO:0000256" key="1">
    <source>
        <dbReference type="ARBA" id="ARBA00008535"/>
    </source>
</evidence>
<keyword evidence="4" id="KW-0863">Zinc-finger</keyword>
<organism evidence="8 9">
    <name type="scientific">Mytilus coruscus</name>
    <name type="common">Sea mussel</name>
    <dbReference type="NCBI Taxonomy" id="42192"/>
    <lineage>
        <taxon>Eukaryota</taxon>
        <taxon>Metazoa</taxon>
        <taxon>Spiralia</taxon>
        <taxon>Lophotrochozoa</taxon>
        <taxon>Mollusca</taxon>
        <taxon>Bivalvia</taxon>
        <taxon>Autobranchia</taxon>
        <taxon>Pteriomorphia</taxon>
        <taxon>Mytilida</taxon>
        <taxon>Mytiloidea</taxon>
        <taxon>Mytilidae</taxon>
        <taxon>Mytilinae</taxon>
        <taxon>Mytilus</taxon>
    </lineage>
</organism>
<evidence type="ECO:0000313" key="8">
    <source>
        <dbReference type="EMBL" id="CAC5363819.1"/>
    </source>
</evidence>
<evidence type="ECO:0000259" key="7">
    <source>
        <dbReference type="PROSITE" id="PS51720"/>
    </source>
</evidence>
<dbReference type="Pfam" id="PF04548">
    <property type="entry name" value="AIG1"/>
    <property type="match status" value="1"/>
</dbReference>
<evidence type="ECO:0000256" key="4">
    <source>
        <dbReference type="ARBA" id="ARBA00022771"/>
    </source>
</evidence>
<dbReference type="AlphaFoldDB" id="A0A6J8A8J8"/>
<dbReference type="PANTHER" id="PTHR10903:SF188">
    <property type="entry name" value="GTPASE IMAP FAMILY MEMBER 2-LIKE-RELATED"/>
    <property type="match status" value="1"/>
</dbReference>
<dbReference type="GO" id="GO:0005525">
    <property type="term" value="F:GTP binding"/>
    <property type="evidence" value="ECO:0007669"/>
    <property type="project" value="UniProtKB-KW"/>
</dbReference>
<dbReference type="EMBL" id="CACVKT020000911">
    <property type="protein sequence ID" value="CAC5363819.1"/>
    <property type="molecule type" value="Genomic_DNA"/>
</dbReference>
<gene>
    <name evidence="8" type="ORF">MCOR_5107</name>
</gene>
<evidence type="ECO:0000256" key="6">
    <source>
        <dbReference type="ARBA" id="ARBA00023134"/>
    </source>
</evidence>
<dbReference type="PANTHER" id="PTHR10903">
    <property type="entry name" value="GTPASE, IMAP FAMILY MEMBER-RELATED"/>
    <property type="match status" value="1"/>
</dbReference>
<sequence length="157" mass="17770">MQNNHDENIDAELSYDDEILVWKCDECQHTNYVADKYCDICSDLRLDDIPITTFSQLTRRGKSTKTDCKWTEKNSPFANMKEDAERRILLIGKTGSGKSATGNNILNKNTFHSVVSGMSVTDKCQVSQSARFGRMITVIDTPGLFDTRFTNENISNE</sequence>
<protein>
    <recommendedName>
        <fullName evidence="7">AIG1-type G domain-containing protein</fullName>
    </recommendedName>
</protein>
<accession>A0A6J8A8J8</accession>
<comment type="similarity">
    <text evidence="1">Belongs to the TRAFAC class TrmE-Era-EngA-EngB-Septin-like GTPase superfamily. AIG1/Toc34/Toc159-like paraseptin GTPase family. IAN subfamily.</text>
</comment>
<dbReference type="Gene3D" id="2.30.30.380">
    <property type="entry name" value="Zn-finger domain of Sec23/24"/>
    <property type="match status" value="1"/>
</dbReference>
<dbReference type="SUPFAM" id="SSF90209">
    <property type="entry name" value="Ran binding protein zinc finger-like"/>
    <property type="match status" value="1"/>
</dbReference>
<dbReference type="InterPro" id="IPR006703">
    <property type="entry name" value="G_AIG1"/>
</dbReference>
<evidence type="ECO:0000256" key="5">
    <source>
        <dbReference type="ARBA" id="ARBA00022833"/>
    </source>
</evidence>
<dbReference type="OrthoDB" id="8954335at2759"/>
<proteinExistence type="inferred from homology"/>
<keyword evidence="2" id="KW-0479">Metal-binding</keyword>
<keyword evidence="5" id="KW-0862">Zinc</keyword>
<dbReference type="PROSITE" id="PS01358">
    <property type="entry name" value="ZF_RANBP2_1"/>
    <property type="match status" value="1"/>
</dbReference>
<dbReference type="InterPro" id="IPR036443">
    <property type="entry name" value="Znf_RanBP2_sf"/>
</dbReference>
<dbReference type="Gene3D" id="3.40.50.300">
    <property type="entry name" value="P-loop containing nucleotide triphosphate hydrolases"/>
    <property type="match status" value="1"/>
</dbReference>
<keyword evidence="6" id="KW-0342">GTP-binding</keyword>
<dbReference type="GO" id="GO:0008270">
    <property type="term" value="F:zinc ion binding"/>
    <property type="evidence" value="ECO:0007669"/>
    <property type="project" value="UniProtKB-KW"/>
</dbReference>
<evidence type="ECO:0000313" key="9">
    <source>
        <dbReference type="Proteomes" id="UP000507470"/>
    </source>
</evidence>
<dbReference type="InterPro" id="IPR027417">
    <property type="entry name" value="P-loop_NTPase"/>
</dbReference>
<dbReference type="InterPro" id="IPR045058">
    <property type="entry name" value="GIMA/IAN/Toc"/>
</dbReference>